<gene>
    <name evidence="2" type="ORF">BGZ65_003149</name>
</gene>
<dbReference type="Proteomes" id="UP000749646">
    <property type="component" value="Unassembled WGS sequence"/>
</dbReference>
<dbReference type="EMBL" id="JAAAHW010009408">
    <property type="protein sequence ID" value="KAF9941479.1"/>
    <property type="molecule type" value="Genomic_DNA"/>
</dbReference>
<evidence type="ECO:0000313" key="2">
    <source>
        <dbReference type="EMBL" id="KAF9941479.1"/>
    </source>
</evidence>
<sequence>MTNFRICMLKRSPFGYEAINTEVALSSIASISLQDHRISIALKFDSPQYIIAQDPHSPPMIGEVMSHLRRSVFNDKTTTWFPYQMGQYLLEYNRNDNESEESSDPGGHRLWTAEEIMTLSTKSRGEASAK</sequence>
<feature type="region of interest" description="Disordered" evidence="1">
    <location>
        <begin position="94"/>
        <end position="115"/>
    </location>
</feature>
<accession>A0A9P6LTA7</accession>
<keyword evidence="3" id="KW-1185">Reference proteome</keyword>
<organism evidence="2 3">
    <name type="scientific">Modicella reniformis</name>
    <dbReference type="NCBI Taxonomy" id="1440133"/>
    <lineage>
        <taxon>Eukaryota</taxon>
        <taxon>Fungi</taxon>
        <taxon>Fungi incertae sedis</taxon>
        <taxon>Mucoromycota</taxon>
        <taxon>Mortierellomycotina</taxon>
        <taxon>Mortierellomycetes</taxon>
        <taxon>Mortierellales</taxon>
        <taxon>Mortierellaceae</taxon>
        <taxon>Modicella</taxon>
    </lineage>
</organism>
<dbReference type="AlphaFoldDB" id="A0A9P6LTA7"/>
<feature type="non-terminal residue" evidence="2">
    <location>
        <position position="130"/>
    </location>
</feature>
<evidence type="ECO:0000256" key="1">
    <source>
        <dbReference type="SAM" id="MobiDB-lite"/>
    </source>
</evidence>
<name>A0A9P6LTA7_9FUNG</name>
<comment type="caution">
    <text evidence="2">The sequence shown here is derived from an EMBL/GenBank/DDBJ whole genome shotgun (WGS) entry which is preliminary data.</text>
</comment>
<protein>
    <submittedName>
        <fullName evidence="2">Uncharacterized protein</fullName>
    </submittedName>
</protein>
<evidence type="ECO:0000313" key="3">
    <source>
        <dbReference type="Proteomes" id="UP000749646"/>
    </source>
</evidence>
<proteinExistence type="predicted"/>
<dbReference type="OrthoDB" id="271628at2759"/>
<reference evidence="2" key="1">
    <citation type="journal article" date="2020" name="Fungal Divers.">
        <title>Resolving the Mortierellaceae phylogeny through synthesis of multi-gene phylogenetics and phylogenomics.</title>
        <authorList>
            <person name="Vandepol N."/>
            <person name="Liber J."/>
            <person name="Desiro A."/>
            <person name="Na H."/>
            <person name="Kennedy M."/>
            <person name="Barry K."/>
            <person name="Grigoriev I.V."/>
            <person name="Miller A.N."/>
            <person name="O'Donnell K."/>
            <person name="Stajich J.E."/>
            <person name="Bonito G."/>
        </authorList>
    </citation>
    <scope>NUCLEOTIDE SEQUENCE</scope>
    <source>
        <strain evidence="2">MES-2147</strain>
    </source>
</reference>